<organism evidence="9 10">
    <name type="scientific">Piromyces finnis</name>
    <dbReference type="NCBI Taxonomy" id="1754191"/>
    <lineage>
        <taxon>Eukaryota</taxon>
        <taxon>Fungi</taxon>
        <taxon>Fungi incertae sedis</taxon>
        <taxon>Chytridiomycota</taxon>
        <taxon>Chytridiomycota incertae sedis</taxon>
        <taxon>Neocallimastigomycetes</taxon>
        <taxon>Neocallimastigales</taxon>
        <taxon>Neocallimastigaceae</taxon>
        <taxon>Piromyces</taxon>
    </lineage>
</organism>
<comment type="similarity">
    <text evidence="2 7">Belongs to the PRP38 family.</text>
</comment>
<comment type="function">
    <text evidence="7">Required for pre-mRNA splicing.</text>
</comment>
<evidence type="ECO:0000313" key="9">
    <source>
        <dbReference type="EMBL" id="ORX59877.1"/>
    </source>
</evidence>
<evidence type="ECO:0000256" key="6">
    <source>
        <dbReference type="ARBA" id="ARBA00023242"/>
    </source>
</evidence>
<feature type="compositionally biased region" description="Basic and acidic residues" evidence="8">
    <location>
        <begin position="179"/>
        <end position="194"/>
    </location>
</feature>
<dbReference type="PANTHER" id="PTHR23142">
    <property type="entry name" value="PRE-MRNA-SPLICING FACTOR 38A-RELATED"/>
    <property type="match status" value="1"/>
</dbReference>
<accession>A0A1Y1VLR7</accession>
<evidence type="ECO:0000256" key="4">
    <source>
        <dbReference type="ARBA" id="ARBA00022728"/>
    </source>
</evidence>
<dbReference type="Pfam" id="PF03371">
    <property type="entry name" value="PRP38"/>
    <property type="match status" value="1"/>
</dbReference>
<feature type="compositionally biased region" description="Basic residues" evidence="8">
    <location>
        <begin position="195"/>
        <end position="208"/>
    </location>
</feature>
<reference evidence="9 10" key="1">
    <citation type="submission" date="2016-08" db="EMBL/GenBank/DDBJ databases">
        <title>Genomes of anaerobic fungi encode conserved fungal cellulosomes for biomass hydrolysis.</title>
        <authorList>
            <consortium name="DOE Joint Genome Institute"/>
            <person name="Haitjema C.H."/>
            <person name="Gilmore S.P."/>
            <person name="Henske J.K."/>
            <person name="Solomon K.V."/>
            <person name="De Groot R."/>
            <person name="Kuo A."/>
            <person name="Mondo S.J."/>
            <person name="Salamov A.A."/>
            <person name="Labutti K."/>
            <person name="Zhao Z."/>
            <person name="Chiniquy J."/>
            <person name="Barry K."/>
            <person name="Brewer H.M."/>
            <person name="Purvine S.O."/>
            <person name="Wright A.T."/>
            <person name="Boxma B."/>
            <person name="Van Alen T."/>
            <person name="Hackstein J.H."/>
            <person name="Baker S.E."/>
            <person name="Grigoriev I.V."/>
            <person name="O'Malley M.A."/>
        </authorList>
    </citation>
    <scope>NUCLEOTIDE SEQUENCE [LARGE SCALE GENOMIC DNA]</scope>
    <source>
        <strain evidence="10">finn</strain>
    </source>
</reference>
<dbReference type="STRING" id="1754191.A0A1Y1VLR7"/>
<feature type="region of interest" description="Disordered" evidence="8">
    <location>
        <begin position="179"/>
        <end position="277"/>
    </location>
</feature>
<reference evidence="9 10" key="2">
    <citation type="submission" date="2016-08" db="EMBL/GenBank/DDBJ databases">
        <title>Pervasive Adenine N6-methylation of Active Genes in Fungi.</title>
        <authorList>
            <consortium name="DOE Joint Genome Institute"/>
            <person name="Mondo S.J."/>
            <person name="Dannebaum R.O."/>
            <person name="Kuo R.C."/>
            <person name="Labutti K."/>
            <person name="Haridas S."/>
            <person name="Kuo A."/>
            <person name="Salamov A."/>
            <person name="Ahrendt S.R."/>
            <person name="Lipzen A."/>
            <person name="Sullivan W."/>
            <person name="Andreopoulos W.B."/>
            <person name="Clum A."/>
            <person name="Lindquist E."/>
            <person name="Daum C."/>
            <person name="Ramamoorthy G.K."/>
            <person name="Gryganskyi A."/>
            <person name="Culley D."/>
            <person name="Magnuson J.K."/>
            <person name="James T.Y."/>
            <person name="O'Malley M.A."/>
            <person name="Stajich J.E."/>
            <person name="Spatafora J.W."/>
            <person name="Visel A."/>
            <person name="Grigoriev I.V."/>
        </authorList>
    </citation>
    <scope>NUCLEOTIDE SEQUENCE [LARGE SCALE GENOMIC DNA]</scope>
    <source>
        <strain evidence="10">finn</strain>
    </source>
</reference>
<dbReference type="OrthoDB" id="3881at2759"/>
<protein>
    <recommendedName>
        <fullName evidence="7">Pre-mRNA-splicing factor 38</fullName>
    </recommendedName>
</protein>
<keyword evidence="3 7" id="KW-0507">mRNA processing</keyword>
<evidence type="ECO:0000256" key="7">
    <source>
        <dbReference type="RuleBase" id="RU367025"/>
    </source>
</evidence>
<evidence type="ECO:0000256" key="5">
    <source>
        <dbReference type="ARBA" id="ARBA00023187"/>
    </source>
</evidence>
<comment type="caution">
    <text evidence="9">The sequence shown here is derived from an EMBL/GenBank/DDBJ whole genome shotgun (WGS) entry which is preliminary data.</text>
</comment>
<keyword evidence="6 7" id="KW-0539">Nucleus</keyword>
<keyword evidence="5 7" id="KW-0508">mRNA splicing</keyword>
<feature type="compositionally biased region" description="Basic residues" evidence="8">
    <location>
        <begin position="216"/>
        <end position="255"/>
    </location>
</feature>
<dbReference type="GO" id="GO:0005681">
    <property type="term" value="C:spliceosomal complex"/>
    <property type="evidence" value="ECO:0007669"/>
    <property type="project" value="UniProtKB-KW"/>
</dbReference>
<keyword evidence="10" id="KW-1185">Reference proteome</keyword>
<evidence type="ECO:0000256" key="3">
    <source>
        <dbReference type="ARBA" id="ARBA00022664"/>
    </source>
</evidence>
<name>A0A1Y1VLR7_9FUNG</name>
<dbReference type="Proteomes" id="UP000193719">
    <property type="component" value="Unassembled WGS sequence"/>
</dbReference>
<evidence type="ECO:0000256" key="2">
    <source>
        <dbReference type="ARBA" id="ARBA00006164"/>
    </source>
</evidence>
<comment type="subcellular location">
    <subcellularLocation>
        <location evidence="1 7">Nucleus</location>
    </subcellularLocation>
</comment>
<gene>
    <name evidence="9" type="ORF">BCR36DRAFT_579325</name>
</gene>
<sequence length="277" mass="33697">MSKKAANKLETTGNEETMNLNSIVYQNIKSSLYFKSLYELKTYHEVVSEIKNQVKSLEPFMKDTIASTAYCLLFKLWTLKLTIKQVNGLINFQNCSHVRALGFLYLRYVCKPDHLWSWFEDYLDDEEEVQVEGGVSPRIMTIGRMCRQLLTEQKWLDTILPRIPLKISQEIDEKIRVKHEEERKKEREKYEEERKRRHRHRSRSRNRSRSRDRSRSRSRHSRHHRRDRSRSRSRHSRHYRDKSRDKRRRDRSRSRSPRETHSRSRHHRSRSTSSSRD</sequence>
<keyword evidence="4 7" id="KW-0747">Spliceosome</keyword>
<dbReference type="EMBL" id="MCFH01000002">
    <property type="protein sequence ID" value="ORX59877.1"/>
    <property type="molecule type" value="Genomic_DNA"/>
</dbReference>
<evidence type="ECO:0000313" key="10">
    <source>
        <dbReference type="Proteomes" id="UP000193719"/>
    </source>
</evidence>
<dbReference type="GO" id="GO:0000398">
    <property type="term" value="P:mRNA splicing, via spliceosome"/>
    <property type="evidence" value="ECO:0007669"/>
    <property type="project" value="UniProtKB-UniRule"/>
</dbReference>
<evidence type="ECO:0000256" key="8">
    <source>
        <dbReference type="SAM" id="MobiDB-lite"/>
    </source>
</evidence>
<dbReference type="InterPro" id="IPR005037">
    <property type="entry name" value="PRP38"/>
</dbReference>
<dbReference type="AlphaFoldDB" id="A0A1Y1VLR7"/>
<evidence type="ECO:0000256" key="1">
    <source>
        <dbReference type="ARBA" id="ARBA00004123"/>
    </source>
</evidence>
<proteinExistence type="inferred from homology"/>